<proteinExistence type="predicted"/>
<reference evidence="1" key="1">
    <citation type="submission" date="2023-11" db="EMBL/GenBank/DDBJ databases">
        <authorList>
            <person name="Poullet M."/>
        </authorList>
    </citation>
    <scope>NUCLEOTIDE SEQUENCE</scope>
    <source>
        <strain evidence="1">E1834</strain>
    </source>
</reference>
<evidence type="ECO:0000313" key="1">
    <source>
        <dbReference type="EMBL" id="CAK5071158.1"/>
    </source>
</evidence>
<dbReference type="EMBL" id="CAVMJV010000022">
    <property type="protein sequence ID" value="CAK5071158.1"/>
    <property type="molecule type" value="Genomic_DNA"/>
</dbReference>
<sequence>MQIIKRYKRKGDQALKSRFRIEGGISFKSYNNHFYSVLFFYFFSSNFERLAFSIAPRTIKNVFH</sequence>
<evidence type="ECO:0000313" key="2">
    <source>
        <dbReference type="Proteomes" id="UP001497535"/>
    </source>
</evidence>
<name>A0ACB0YZT6_MELEN</name>
<organism evidence="1 2">
    <name type="scientific">Meloidogyne enterolobii</name>
    <name type="common">Root-knot nematode worm</name>
    <name type="synonym">Meloidogyne mayaguensis</name>
    <dbReference type="NCBI Taxonomy" id="390850"/>
    <lineage>
        <taxon>Eukaryota</taxon>
        <taxon>Metazoa</taxon>
        <taxon>Ecdysozoa</taxon>
        <taxon>Nematoda</taxon>
        <taxon>Chromadorea</taxon>
        <taxon>Rhabditida</taxon>
        <taxon>Tylenchina</taxon>
        <taxon>Tylenchomorpha</taxon>
        <taxon>Tylenchoidea</taxon>
        <taxon>Meloidogynidae</taxon>
        <taxon>Meloidogyninae</taxon>
        <taxon>Meloidogyne</taxon>
    </lineage>
</organism>
<dbReference type="Proteomes" id="UP001497535">
    <property type="component" value="Unassembled WGS sequence"/>
</dbReference>
<keyword evidence="2" id="KW-1185">Reference proteome</keyword>
<accession>A0ACB0YZT6</accession>
<protein>
    <submittedName>
        <fullName evidence="1">Uncharacterized protein</fullName>
    </submittedName>
</protein>
<gene>
    <name evidence="1" type="ORF">MENTE1834_LOCUS18824</name>
</gene>
<comment type="caution">
    <text evidence="1">The sequence shown here is derived from an EMBL/GenBank/DDBJ whole genome shotgun (WGS) entry which is preliminary data.</text>
</comment>